<organism evidence="1 2">
    <name type="scientific">Nonomuraea rosea</name>
    <dbReference type="NCBI Taxonomy" id="638574"/>
    <lineage>
        <taxon>Bacteria</taxon>
        <taxon>Bacillati</taxon>
        <taxon>Actinomycetota</taxon>
        <taxon>Actinomycetes</taxon>
        <taxon>Streptosporangiales</taxon>
        <taxon>Streptosporangiaceae</taxon>
        <taxon>Nonomuraea</taxon>
    </lineage>
</organism>
<dbReference type="Proteomes" id="UP001500630">
    <property type="component" value="Unassembled WGS sequence"/>
</dbReference>
<comment type="caution">
    <text evidence="1">The sequence shown here is derived from an EMBL/GenBank/DDBJ whole genome shotgun (WGS) entry which is preliminary data.</text>
</comment>
<dbReference type="EMBL" id="BAABDQ010000039">
    <property type="protein sequence ID" value="GAA3604053.1"/>
    <property type="molecule type" value="Genomic_DNA"/>
</dbReference>
<evidence type="ECO:0000313" key="2">
    <source>
        <dbReference type="Proteomes" id="UP001500630"/>
    </source>
</evidence>
<sequence>MQVIDHYRDVLRRVAWLDALCWIVVQPLGEHLGLDDVLWRVNGGRDPEQRVMAYPPEEALEADEPVLFAFEGDGAWGLLEFTYGYGLSDQVLATVSEGARVWMASWHFKGGHTVVYAADGRIRARMWEFVFGDHREEDGDPSALTDLRTLLDGLARDDFDGKLAAVFAFTEQTTGVGFDADQLLAENAPVIVLDVPRP</sequence>
<accession>A0ABP6ZB96</accession>
<reference evidence="2" key="1">
    <citation type="journal article" date="2019" name="Int. J. Syst. Evol. Microbiol.">
        <title>The Global Catalogue of Microorganisms (GCM) 10K type strain sequencing project: providing services to taxonomists for standard genome sequencing and annotation.</title>
        <authorList>
            <consortium name="The Broad Institute Genomics Platform"/>
            <consortium name="The Broad Institute Genome Sequencing Center for Infectious Disease"/>
            <person name="Wu L."/>
            <person name="Ma J."/>
        </authorList>
    </citation>
    <scope>NUCLEOTIDE SEQUENCE [LARGE SCALE GENOMIC DNA]</scope>
    <source>
        <strain evidence="2">JCM 17326</strain>
    </source>
</reference>
<gene>
    <name evidence="1" type="ORF">GCM10022419_105770</name>
</gene>
<proteinExistence type="predicted"/>
<evidence type="ECO:0000313" key="1">
    <source>
        <dbReference type="EMBL" id="GAA3604053.1"/>
    </source>
</evidence>
<keyword evidence="2" id="KW-1185">Reference proteome</keyword>
<name>A0ABP6ZB96_9ACTN</name>
<protein>
    <submittedName>
        <fullName evidence="1">Uncharacterized protein</fullName>
    </submittedName>
</protein>